<reference evidence="1 4" key="2">
    <citation type="submission" date="2019-10" db="EMBL/GenBank/DDBJ databases">
        <title>Prolixibacter strains distinguished by the presence of nitrate reductase genes were adept at nitrate-dependent anaerobic corrosion of metallic iron and carbon steel.</title>
        <authorList>
            <person name="Iino T."/>
            <person name="Shono N."/>
            <person name="Ito K."/>
            <person name="Nakamura R."/>
            <person name="Sueoka K."/>
            <person name="Harayama S."/>
            <person name="Ohkuma M."/>
        </authorList>
    </citation>
    <scope>NUCLEOTIDE SEQUENCE [LARGE SCALE GENOMIC DNA]</scope>
    <source>
        <strain evidence="1 4">MIC1-1</strain>
    </source>
</reference>
<comment type="caution">
    <text evidence="2">The sequence shown here is derived from an EMBL/GenBank/DDBJ whole genome shotgun (WGS) entry which is preliminary data.</text>
</comment>
<evidence type="ECO:0000313" key="1">
    <source>
        <dbReference type="EMBL" id="GET23289.1"/>
    </source>
</evidence>
<reference evidence="2 3" key="1">
    <citation type="submission" date="2018-03" db="EMBL/GenBank/DDBJ databases">
        <title>Genomic Encyclopedia of Archaeal and Bacterial Type Strains, Phase II (KMG-II): from individual species to whole genera.</title>
        <authorList>
            <person name="Goeker M."/>
        </authorList>
    </citation>
    <scope>NUCLEOTIDE SEQUENCE [LARGE SCALE GENOMIC DNA]</scope>
    <source>
        <strain evidence="2 3">DSM 27267</strain>
    </source>
</reference>
<dbReference type="EMBL" id="PYGC01000003">
    <property type="protein sequence ID" value="PSK83745.1"/>
    <property type="molecule type" value="Genomic_DNA"/>
</dbReference>
<evidence type="ECO:0000313" key="2">
    <source>
        <dbReference type="EMBL" id="PSK83745.1"/>
    </source>
</evidence>
<organism evidence="2 3">
    <name type="scientific">Prolixibacter denitrificans</name>
    <dbReference type="NCBI Taxonomy" id="1541063"/>
    <lineage>
        <taxon>Bacteria</taxon>
        <taxon>Pseudomonadati</taxon>
        <taxon>Bacteroidota</taxon>
        <taxon>Bacteroidia</taxon>
        <taxon>Marinilabiliales</taxon>
        <taxon>Prolixibacteraceae</taxon>
        <taxon>Prolixibacter</taxon>
    </lineage>
</organism>
<keyword evidence="4" id="KW-1185">Reference proteome</keyword>
<gene>
    <name evidence="2" type="ORF">CLV93_103160</name>
    <name evidence="1" type="ORF">JCM18694_35350</name>
</gene>
<sequence>MQETFSLTPTKISPEQREFSFMPTGFILMTVKIITNTEKYSLEWVAESIWGVVLFPGGIDREITRHGLVGEGEETFLPSSGDCRGIWWDTAKILSPLRGSE</sequence>
<protein>
    <submittedName>
        <fullName evidence="2">Uncharacterized protein</fullName>
    </submittedName>
</protein>
<dbReference type="Proteomes" id="UP000396862">
    <property type="component" value="Unassembled WGS sequence"/>
</dbReference>
<evidence type="ECO:0000313" key="4">
    <source>
        <dbReference type="Proteomes" id="UP000396862"/>
    </source>
</evidence>
<dbReference type="EMBL" id="BLAU01000001">
    <property type="protein sequence ID" value="GET23289.1"/>
    <property type="molecule type" value="Genomic_DNA"/>
</dbReference>
<evidence type="ECO:0000313" key="3">
    <source>
        <dbReference type="Proteomes" id="UP000240621"/>
    </source>
</evidence>
<dbReference type="Proteomes" id="UP000240621">
    <property type="component" value="Unassembled WGS sequence"/>
</dbReference>
<accession>A0A2P8CFI9</accession>
<dbReference type="AlphaFoldDB" id="A0A2P8CFI9"/>
<name>A0A2P8CFI9_9BACT</name>
<proteinExistence type="predicted"/>